<protein>
    <submittedName>
        <fullName evidence="1">Uncharacterized protein</fullName>
    </submittedName>
</protein>
<evidence type="ECO:0000313" key="2">
    <source>
        <dbReference type="Proteomes" id="UP001151760"/>
    </source>
</evidence>
<dbReference type="EMBL" id="BQNB010017037">
    <property type="protein sequence ID" value="GJT58646.1"/>
    <property type="molecule type" value="Genomic_DNA"/>
</dbReference>
<name>A0ABQ5F5N3_9ASTR</name>
<gene>
    <name evidence="1" type="ORF">Tco_1002179</name>
</gene>
<proteinExistence type="predicted"/>
<keyword evidence="2" id="KW-1185">Reference proteome</keyword>
<reference evidence="1" key="1">
    <citation type="journal article" date="2022" name="Int. J. Mol. Sci.">
        <title>Draft Genome of Tanacetum Coccineum: Genomic Comparison of Closely Related Tanacetum-Family Plants.</title>
        <authorList>
            <person name="Yamashiro T."/>
            <person name="Shiraishi A."/>
            <person name="Nakayama K."/>
            <person name="Satake H."/>
        </authorList>
    </citation>
    <scope>NUCLEOTIDE SEQUENCE</scope>
</reference>
<evidence type="ECO:0000313" key="1">
    <source>
        <dbReference type="EMBL" id="GJT58646.1"/>
    </source>
</evidence>
<organism evidence="1 2">
    <name type="scientific">Tanacetum coccineum</name>
    <dbReference type="NCBI Taxonomy" id="301880"/>
    <lineage>
        <taxon>Eukaryota</taxon>
        <taxon>Viridiplantae</taxon>
        <taxon>Streptophyta</taxon>
        <taxon>Embryophyta</taxon>
        <taxon>Tracheophyta</taxon>
        <taxon>Spermatophyta</taxon>
        <taxon>Magnoliopsida</taxon>
        <taxon>eudicotyledons</taxon>
        <taxon>Gunneridae</taxon>
        <taxon>Pentapetalae</taxon>
        <taxon>asterids</taxon>
        <taxon>campanulids</taxon>
        <taxon>Asterales</taxon>
        <taxon>Asteraceae</taxon>
        <taxon>Asteroideae</taxon>
        <taxon>Anthemideae</taxon>
        <taxon>Anthemidinae</taxon>
        <taxon>Tanacetum</taxon>
    </lineage>
</organism>
<comment type="caution">
    <text evidence="1">The sequence shown here is derived from an EMBL/GenBank/DDBJ whole genome shotgun (WGS) entry which is preliminary data.</text>
</comment>
<reference evidence="1" key="2">
    <citation type="submission" date="2022-01" db="EMBL/GenBank/DDBJ databases">
        <authorList>
            <person name="Yamashiro T."/>
            <person name="Shiraishi A."/>
            <person name="Satake H."/>
            <person name="Nakayama K."/>
        </authorList>
    </citation>
    <scope>NUCLEOTIDE SEQUENCE</scope>
</reference>
<sequence length="138" mass="16201">MHPGFAQHSNLKSNFSDIHLQCLYDVDEDIYPRFLLKLFSLAEILRDEDRRDCAYSNEYSLESLNRYPEEVYPYQTNIPTPDEIISDITINGVTKEPLKIRKNELRIDFRFWNEVIESNAIGEETNSQYVLASSCQMI</sequence>
<dbReference type="Proteomes" id="UP001151760">
    <property type="component" value="Unassembled WGS sequence"/>
</dbReference>
<accession>A0ABQ5F5N3</accession>